<evidence type="ECO:0000256" key="1">
    <source>
        <dbReference type="SAM" id="MobiDB-lite"/>
    </source>
</evidence>
<dbReference type="CDD" id="cd00229">
    <property type="entry name" value="SGNH_hydrolase"/>
    <property type="match status" value="1"/>
</dbReference>
<dbReference type="RefSeq" id="WP_301228123.1">
    <property type="nucleotide sequence ID" value="NZ_JAROCG010000001.1"/>
</dbReference>
<gene>
    <name evidence="3" type="ORF">P5G52_13370</name>
</gene>
<feature type="region of interest" description="Disordered" evidence="1">
    <location>
        <begin position="48"/>
        <end position="99"/>
    </location>
</feature>
<feature type="region of interest" description="Disordered" evidence="1">
    <location>
        <begin position="1"/>
        <end position="21"/>
    </location>
</feature>
<reference evidence="3" key="1">
    <citation type="submission" date="2023-06" db="EMBL/GenBank/DDBJ databases">
        <title>MT1 and MT2 Draft Genomes of Novel Species.</title>
        <authorList>
            <person name="Venkateswaran K."/>
        </authorList>
    </citation>
    <scope>NUCLEOTIDE SEQUENCE</scope>
    <source>
        <strain evidence="3">IIF3SC-B10</strain>
    </source>
</reference>
<dbReference type="SUPFAM" id="SSF52266">
    <property type="entry name" value="SGNH hydrolase"/>
    <property type="match status" value="1"/>
</dbReference>
<feature type="compositionally biased region" description="Low complexity" evidence="1">
    <location>
        <begin position="48"/>
        <end position="59"/>
    </location>
</feature>
<dbReference type="InterPro" id="IPR013830">
    <property type="entry name" value="SGNH_hydro"/>
</dbReference>
<sequence>MRSSTTTGVLAAPPARPRGSPRVALLSLGLSLALLAGCVSPTSAQTRRALAPPADAPARVSAHAVGEEAPGRNSSESTRATMRARMQPAQLPPGSFARNPVTDRREVVVPDIRRTAVLIGDSQSAGKDNWPQLALRELGYTVRFVGAGGTGFVAANEAGDANYYDSLTRGDWVLPHGDPALVVVEGGGNDAFQGASDGDILAAANALVLELGRTYPSSRMVMIGTLSRSAQDGGGRRHEVDALLAELADKRGIPFVSAGDWLTTHQLKAFLADDVHLGPPGHRRAADLLEQELRTLKLGVAYTSINPLLQWPRERRPLE</sequence>
<keyword evidence="4" id="KW-1185">Reference proteome</keyword>
<feature type="compositionally biased region" description="Low complexity" evidence="1">
    <location>
        <begin position="11"/>
        <end position="21"/>
    </location>
</feature>
<name>A0ABT8K3C2_9MICC</name>
<dbReference type="Proteomes" id="UP001174209">
    <property type="component" value="Unassembled WGS sequence"/>
</dbReference>
<organism evidence="3 4">
    <name type="scientific">Arthrobacter burdickii</name>
    <dbReference type="NCBI Taxonomy" id="3035920"/>
    <lineage>
        <taxon>Bacteria</taxon>
        <taxon>Bacillati</taxon>
        <taxon>Actinomycetota</taxon>
        <taxon>Actinomycetes</taxon>
        <taxon>Micrococcales</taxon>
        <taxon>Micrococcaceae</taxon>
        <taxon>Arthrobacter</taxon>
    </lineage>
</organism>
<dbReference type="EMBL" id="JAROCG010000001">
    <property type="protein sequence ID" value="MDN4611854.1"/>
    <property type="molecule type" value="Genomic_DNA"/>
</dbReference>
<proteinExistence type="predicted"/>
<dbReference type="InterPro" id="IPR036514">
    <property type="entry name" value="SGNH_hydro_sf"/>
</dbReference>
<comment type="caution">
    <text evidence="3">The sequence shown here is derived from an EMBL/GenBank/DDBJ whole genome shotgun (WGS) entry which is preliminary data.</text>
</comment>
<protein>
    <submittedName>
        <fullName evidence="3">SGNH/GDSL hydrolase family protein</fullName>
        <ecNumber evidence="3">3.1.-.-</ecNumber>
    </submittedName>
</protein>
<dbReference type="GO" id="GO:0016787">
    <property type="term" value="F:hydrolase activity"/>
    <property type="evidence" value="ECO:0007669"/>
    <property type="project" value="UniProtKB-KW"/>
</dbReference>
<feature type="domain" description="SGNH hydrolase-type esterase" evidence="2">
    <location>
        <begin position="119"/>
        <end position="284"/>
    </location>
</feature>
<keyword evidence="3" id="KW-0378">Hydrolase</keyword>
<evidence type="ECO:0000313" key="3">
    <source>
        <dbReference type="EMBL" id="MDN4611854.1"/>
    </source>
</evidence>
<dbReference type="Gene3D" id="3.40.50.1110">
    <property type="entry name" value="SGNH hydrolase"/>
    <property type="match status" value="1"/>
</dbReference>
<accession>A0ABT8K3C2</accession>
<evidence type="ECO:0000259" key="2">
    <source>
        <dbReference type="Pfam" id="PF13472"/>
    </source>
</evidence>
<dbReference type="Pfam" id="PF13472">
    <property type="entry name" value="Lipase_GDSL_2"/>
    <property type="match status" value="1"/>
</dbReference>
<evidence type="ECO:0000313" key="4">
    <source>
        <dbReference type="Proteomes" id="UP001174209"/>
    </source>
</evidence>
<dbReference type="EC" id="3.1.-.-" evidence="3"/>